<keyword evidence="1" id="KW-1133">Transmembrane helix</keyword>
<reference evidence="3 4" key="1">
    <citation type="submission" date="2019-02" db="EMBL/GenBank/DDBJ databases">
        <title>Deep-cultivation of Planctomycetes and their phenomic and genomic characterization uncovers novel biology.</title>
        <authorList>
            <person name="Wiegand S."/>
            <person name="Jogler M."/>
            <person name="Boedeker C."/>
            <person name="Pinto D."/>
            <person name="Vollmers J."/>
            <person name="Rivas-Marin E."/>
            <person name="Kohn T."/>
            <person name="Peeters S.H."/>
            <person name="Heuer A."/>
            <person name="Rast P."/>
            <person name="Oberbeckmann S."/>
            <person name="Bunk B."/>
            <person name="Jeske O."/>
            <person name="Meyerdierks A."/>
            <person name="Storesund J.E."/>
            <person name="Kallscheuer N."/>
            <person name="Luecker S."/>
            <person name="Lage O.M."/>
            <person name="Pohl T."/>
            <person name="Merkel B.J."/>
            <person name="Hornburger P."/>
            <person name="Mueller R.-W."/>
            <person name="Bruemmer F."/>
            <person name="Labrenz M."/>
            <person name="Spormann A.M."/>
            <person name="Op Den Camp H."/>
            <person name="Overmann J."/>
            <person name="Amann R."/>
            <person name="Jetten M.S.M."/>
            <person name="Mascher T."/>
            <person name="Medema M.H."/>
            <person name="Devos D.P."/>
            <person name="Kaster A.-K."/>
            <person name="Ovreas L."/>
            <person name="Rohde M."/>
            <person name="Galperin M.Y."/>
            <person name="Jogler C."/>
        </authorList>
    </citation>
    <scope>NUCLEOTIDE SEQUENCE [LARGE SCALE GENOMIC DNA]</scope>
    <source>
        <strain evidence="3 4">Poly41</strain>
    </source>
</reference>
<dbReference type="OrthoDB" id="254858at2"/>
<protein>
    <recommendedName>
        <fullName evidence="2">DUF1559 domain-containing protein</fullName>
    </recommendedName>
</protein>
<dbReference type="InterPro" id="IPR012902">
    <property type="entry name" value="N_methyl_site"/>
</dbReference>
<keyword evidence="1" id="KW-0812">Transmembrane</keyword>
<accession>A0A5C6D8U1</accession>
<evidence type="ECO:0000259" key="2">
    <source>
        <dbReference type="Pfam" id="PF07596"/>
    </source>
</evidence>
<dbReference type="InterPro" id="IPR011453">
    <property type="entry name" value="DUF1559"/>
</dbReference>
<dbReference type="Proteomes" id="UP000319143">
    <property type="component" value="Unassembled WGS sequence"/>
</dbReference>
<dbReference type="SUPFAM" id="SSF54523">
    <property type="entry name" value="Pili subunits"/>
    <property type="match status" value="1"/>
</dbReference>
<feature type="transmembrane region" description="Helical" evidence="1">
    <location>
        <begin position="61"/>
        <end position="85"/>
    </location>
</feature>
<organism evidence="3 4">
    <name type="scientific">Novipirellula artificiosorum</name>
    <dbReference type="NCBI Taxonomy" id="2528016"/>
    <lineage>
        <taxon>Bacteria</taxon>
        <taxon>Pseudomonadati</taxon>
        <taxon>Planctomycetota</taxon>
        <taxon>Planctomycetia</taxon>
        <taxon>Pirellulales</taxon>
        <taxon>Pirellulaceae</taxon>
        <taxon>Novipirellula</taxon>
    </lineage>
</organism>
<dbReference type="Pfam" id="PF07596">
    <property type="entry name" value="SBP_bac_10"/>
    <property type="match status" value="1"/>
</dbReference>
<dbReference type="PANTHER" id="PTHR30093:SF2">
    <property type="entry name" value="TYPE II SECRETION SYSTEM PROTEIN H"/>
    <property type="match status" value="1"/>
</dbReference>
<dbReference type="Gene3D" id="3.30.700.10">
    <property type="entry name" value="Glycoprotein, Type 4 Pilin"/>
    <property type="match status" value="1"/>
</dbReference>
<dbReference type="PANTHER" id="PTHR30093">
    <property type="entry name" value="GENERAL SECRETION PATHWAY PROTEIN G"/>
    <property type="match status" value="1"/>
</dbReference>
<dbReference type="AlphaFoldDB" id="A0A5C6D8U1"/>
<proteinExistence type="predicted"/>
<evidence type="ECO:0000313" key="3">
    <source>
        <dbReference type="EMBL" id="TWU32204.1"/>
    </source>
</evidence>
<dbReference type="EMBL" id="SJPV01000013">
    <property type="protein sequence ID" value="TWU32204.1"/>
    <property type="molecule type" value="Genomic_DNA"/>
</dbReference>
<dbReference type="InterPro" id="IPR045584">
    <property type="entry name" value="Pilin-like"/>
</dbReference>
<dbReference type="NCBIfam" id="TIGR02532">
    <property type="entry name" value="IV_pilin_GFxxxE"/>
    <property type="match status" value="1"/>
</dbReference>
<sequence>MRWKKRQAIGRDRLHCPENGCSKPIADPWHDSCDGGSGKLRERRIEKPDLKGSFVPNRRSAFTLVELLVVIAIIGVLVGLLLPAVQAAREAARRMQCSNNLKQIALACHNYQSAFKKFPPSAIVDLSVTSTGNNGSWGVHGRILPYLEQGNVYETVDLSLAWDNQISIDGLKIPTYACPSDPGTDQVRVFGDGRPSLYPTTYGFNFGRWFVFNPTNRRSGDGMFYPNSFLSFRDCLDGTSQTLLVGEVKAWTPYQRNGGPPSVAMPINKGEVEAIVASGAQFKNTGHTEWPDGRVHHTGFTVTLAPNSKVQFSNDGQLHEEMDFNSWQEGKNGIAGNPTYAIITSRSYHTGLVNVSKLDGSVSSITESIDLHIWQALGTRNGREVIEGDW</sequence>
<gene>
    <name evidence="3" type="ORF">Poly41_56890</name>
</gene>
<comment type="caution">
    <text evidence="3">The sequence shown here is derived from an EMBL/GenBank/DDBJ whole genome shotgun (WGS) entry which is preliminary data.</text>
</comment>
<keyword evidence="1" id="KW-0472">Membrane</keyword>
<evidence type="ECO:0000256" key="1">
    <source>
        <dbReference type="SAM" id="Phobius"/>
    </source>
</evidence>
<keyword evidence="4" id="KW-1185">Reference proteome</keyword>
<feature type="domain" description="DUF1559" evidence="2">
    <location>
        <begin position="86"/>
        <end position="371"/>
    </location>
</feature>
<evidence type="ECO:0000313" key="4">
    <source>
        <dbReference type="Proteomes" id="UP000319143"/>
    </source>
</evidence>
<dbReference type="Pfam" id="PF07963">
    <property type="entry name" value="N_methyl"/>
    <property type="match status" value="1"/>
</dbReference>
<name>A0A5C6D8U1_9BACT</name>